<organism evidence="1 2">
    <name type="scientific">Avrilella dinanensis</name>
    <dbReference type="NCBI Taxonomy" id="2008672"/>
    <lineage>
        <taxon>Bacteria</taxon>
        <taxon>Pseudomonadati</taxon>
        <taxon>Bacteroidota</taxon>
        <taxon>Flavobacteriia</taxon>
        <taxon>Flavobacteriales</taxon>
        <taxon>Flavobacteriaceae</taxon>
        <taxon>Avrilella</taxon>
    </lineage>
</organism>
<gene>
    <name evidence="1" type="ORF">CDL10_08815</name>
</gene>
<evidence type="ECO:0000313" key="1">
    <source>
        <dbReference type="EMBL" id="PJR04628.1"/>
    </source>
</evidence>
<comment type="caution">
    <text evidence="1">The sequence shown here is derived from an EMBL/GenBank/DDBJ whole genome shotgun (WGS) entry which is preliminary data.</text>
</comment>
<protein>
    <submittedName>
        <fullName evidence="1">Uncharacterized protein</fullName>
    </submittedName>
</protein>
<name>A0A2M9R6X5_9FLAO</name>
<dbReference type="Proteomes" id="UP000231960">
    <property type="component" value="Unassembled WGS sequence"/>
</dbReference>
<dbReference type="AlphaFoldDB" id="A0A2M9R6X5"/>
<sequence>MKRLWLILLTIFFINGNLYAQIEDTELDELVIERMSKQNIADVIREIRKKLYNNYATEHYHYLVENQSMIQIDDCTDSLFNIRLLYNVQLDLKQKKINKSIVKSEGNKENLNPNYFSLYPGANDSPLYWLSEFVLRKYVNVVELDFFINVQDYHYDRSRSGKNIRVDFSAPGLYYGYFIHDSEYNLTEIEFELDEPYPINHSQSKNGKFMFQKNWIYQAELLRIKFGLNAKKRLYIQSLEAKEKIINYNFLRHNNKGEVMVDDQNLNFDTTLKFTKQ</sequence>
<dbReference type="RefSeq" id="WP_100678187.1">
    <property type="nucleotide sequence ID" value="NZ_NIPO01000001.1"/>
</dbReference>
<reference evidence="1 2" key="1">
    <citation type="submission" date="2017-06" db="EMBL/GenBank/DDBJ databases">
        <title>Description of Avrilella dinanensis gen. nov. sp. nov.</title>
        <authorList>
            <person name="Leyer C."/>
            <person name="Sassi M."/>
            <person name="Minet J."/>
            <person name="Kayal S."/>
            <person name="Cattoir V."/>
        </authorList>
    </citation>
    <scope>NUCLEOTIDE SEQUENCE [LARGE SCALE GENOMIC DNA]</scope>
    <source>
        <strain evidence="1 2">UR159</strain>
    </source>
</reference>
<evidence type="ECO:0000313" key="2">
    <source>
        <dbReference type="Proteomes" id="UP000231960"/>
    </source>
</evidence>
<dbReference type="EMBL" id="NIPO01000001">
    <property type="protein sequence ID" value="PJR04628.1"/>
    <property type="molecule type" value="Genomic_DNA"/>
</dbReference>
<keyword evidence="2" id="KW-1185">Reference proteome</keyword>
<dbReference type="OrthoDB" id="1326264at2"/>
<proteinExistence type="predicted"/>
<accession>A0A2M9R6X5</accession>